<evidence type="ECO:0000256" key="3">
    <source>
        <dbReference type="ARBA" id="ARBA00022763"/>
    </source>
</evidence>
<dbReference type="GO" id="GO:0070192">
    <property type="term" value="P:chromosome organization involved in meiotic cell cycle"/>
    <property type="evidence" value="ECO:0007669"/>
    <property type="project" value="TreeGrafter"/>
</dbReference>
<dbReference type="GO" id="GO:0051880">
    <property type="term" value="F:G-quadruplex DNA binding"/>
    <property type="evidence" value="ECO:0007669"/>
    <property type="project" value="TreeGrafter"/>
</dbReference>
<feature type="coiled-coil region" evidence="10">
    <location>
        <begin position="32"/>
        <end position="189"/>
    </location>
</feature>
<dbReference type="InterPro" id="IPR013134">
    <property type="entry name" value="Zn_hook_RAD50"/>
</dbReference>
<keyword evidence="4" id="KW-0378">Hydrolase</keyword>
<dbReference type="GO" id="GO:0043047">
    <property type="term" value="F:single-stranded telomeric DNA binding"/>
    <property type="evidence" value="ECO:0007669"/>
    <property type="project" value="TreeGrafter"/>
</dbReference>
<evidence type="ECO:0000256" key="9">
    <source>
        <dbReference type="PROSITE-ProRule" id="PRU00471"/>
    </source>
</evidence>
<gene>
    <name evidence="12" type="ORF">JZ751_007213</name>
</gene>
<evidence type="ECO:0000256" key="2">
    <source>
        <dbReference type="ARBA" id="ARBA00022741"/>
    </source>
</evidence>
<dbReference type="GO" id="GO:0003691">
    <property type="term" value="F:double-stranded telomeric DNA binding"/>
    <property type="evidence" value="ECO:0007669"/>
    <property type="project" value="TreeGrafter"/>
</dbReference>
<dbReference type="GO" id="GO:0046872">
    <property type="term" value="F:metal ion binding"/>
    <property type="evidence" value="ECO:0007669"/>
    <property type="project" value="UniProtKB-UniRule"/>
</dbReference>
<keyword evidence="13" id="KW-1185">Reference proteome</keyword>
<dbReference type="PANTHER" id="PTHR18867:SF12">
    <property type="entry name" value="DNA REPAIR PROTEIN RAD50"/>
    <property type="match status" value="1"/>
</dbReference>
<keyword evidence="7 10" id="KW-0175">Coiled coil</keyword>
<name>A0A8T2P303_9TELE</name>
<comment type="caution">
    <text evidence="12">The sequence shown here is derived from an EMBL/GenBank/DDBJ whole genome shotgun (WGS) entry which is preliminary data.</text>
</comment>
<evidence type="ECO:0000256" key="1">
    <source>
        <dbReference type="ARBA" id="ARBA00022723"/>
    </source>
</evidence>
<dbReference type="SUPFAM" id="SSF75712">
    <property type="entry name" value="Rad50 coiled-coil Zn hook"/>
    <property type="match status" value="1"/>
</dbReference>
<keyword evidence="1 9" id="KW-0479">Metal-binding</keyword>
<dbReference type="Proteomes" id="UP000824540">
    <property type="component" value="Unassembled WGS sequence"/>
</dbReference>
<keyword evidence="2" id="KW-0547">Nucleotide-binding</keyword>
<feature type="domain" description="Zinc-hook" evidence="11">
    <location>
        <begin position="266"/>
        <end position="365"/>
    </location>
</feature>
<evidence type="ECO:0000256" key="7">
    <source>
        <dbReference type="ARBA" id="ARBA00023054"/>
    </source>
</evidence>
<evidence type="ECO:0000256" key="6">
    <source>
        <dbReference type="ARBA" id="ARBA00022840"/>
    </source>
</evidence>
<dbReference type="PROSITE" id="PS51131">
    <property type="entry name" value="ZN_HOOK"/>
    <property type="match status" value="1"/>
</dbReference>
<dbReference type="GO" id="GO:0000722">
    <property type="term" value="P:telomere maintenance via recombination"/>
    <property type="evidence" value="ECO:0007669"/>
    <property type="project" value="TreeGrafter"/>
</dbReference>
<keyword evidence="3" id="KW-0227">DNA damage</keyword>
<evidence type="ECO:0000256" key="10">
    <source>
        <dbReference type="SAM" id="Coils"/>
    </source>
</evidence>
<dbReference type="InterPro" id="IPR004584">
    <property type="entry name" value="Rad50_eukaryotes"/>
</dbReference>
<evidence type="ECO:0000313" key="13">
    <source>
        <dbReference type="Proteomes" id="UP000824540"/>
    </source>
</evidence>
<keyword evidence="6" id="KW-0067">ATP-binding</keyword>
<evidence type="ECO:0000256" key="4">
    <source>
        <dbReference type="ARBA" id="ARBA00022801"/>
    </source>
</evidence>
<dbReference type="GO" id="GO:0007004">
    <property type="term" value="P:telomere maintenance via telomerase"/>
    <property type="evidence" value="ECO:0007669"/>
    <property type="project" value="TreeGrafter"/>
</dbReference>
<keyword evidence="8" id="KW-0234">DNA repair</keyword>
<dbReference type="Gene3D" id="1.10.287.510">
    <property type="entry name" value="Helix hairpin bin"/>
    <property type="match status" value="1"/>
</dbReference>
<dbReference type="GO" id="GO:0005524">
    <property type="term" value="F:ATP binding"/>
    <property type="evidence" value="ECO:0007669"/>
    <property type="project" value="UniProtKB-KW"/>
</dbReference>
<dbReference type="EMBL" id="JAFBMS010000015">
    <property type="protein sequence ID" value="KAG9346864.1"/>
    <property type="molecule type" value="Genomic_DNA"/>
</dbReference>
<dbReference type="Pfam" id="PF04423">
    <property type="entry name" value="Rad50_zn_hook"/>
    <property type="match status" value="1"/>
</dbReference>
<dbReference type="OrthoDB" id="18797at2759"/>
<evidence type="ECO:0000256" key="8">
    <source>
        <dbReference type="ARBA" id="ARBA00023204"/>
    </source>
</evidence>
<accession>A0A8T2P303</accession>
<sequence length="438" mass="51495">MVKSLASYLEMEGYERTPFSERQLRSFQQQVKERQDSEIEALNQAMRDMQEKEVMKQHNIDEIRDKKTGLERTIELKRDLQNKRQQELKNVRRDLQNLEGSSDRLQELEQDLTKAERELDSAVQNSNVDGLKAELQELQREKTELDRAQRKLDQEMETLNAHTKTRTEMDMLKKDKMDKEEQVRKIKSRHNEELTSLIGHFPNKRQLEDWIYSKNREVNSTRDKLYKLSKDLASGEQNKSHCSAEIKRKEEQLANYEEKLFNVCGSQDFQSDLGKLQEDLEKCSKQRAMLAGATAVYTQFISQLTEEGEPCCPVCQRTFPSEAELQDVINDMQSKLRLVPDKLKNTEQDLRRKEKKRDEMMALKPIRQSIMELQERDLPELRNKLQGVNRELERLKGDIEEQESLLSLLMSEEDTAKACLQDISLMDRYQVRSSILST</sequence>
<evidence type="ECO:0000256" key="5">
    <source>
        <dbReference type="ARBA" id="ARBA00022833"/>
    </source>
</evidence>
<protein>
    <recommendedName>
        <fullName evidence="11">Zinc-hook domain-containing protein</fullName>
    </recommendedName>
</protein>
<feature type="coiled-coil region" evidence="10">
    <location>
        <begin position="343"/>
        <end position="412"/>
    </location>
</feature>
<feature type="binding site" evidence="9">
    <location>
        <position position="312"/>
    </location>
    <ligand>
        <name>Zn(2+)</name>
        <dbReference type="ChEBI" id="CHEBI:29105"/>
    </ligand>
</feature>
<feature type="binding site" evidence="9">
    <location>
        <position position="315"/>
    </location>
    <ligand>
        <name>Zn(2+)</name>
        <dbReference type="ChEBI" id="CHEBI:29105"/>
    </ligand>
</feature>
<dbReference type="GO" id="GO:0000794">
    <property type="term" value="C:condensed nuclear chromosome"/>
    <property type="evidence" value="ECO:0007669"/>
    <property type="project" value="TreeGrafter"/>
</dbReference>
<dbReference type="NCBIfam" id="TIGR00606">
    <property type="entry name" value="rad50"/>
    <property type="match status" value="1"/>
</dbReference>
<keyword evidence="5 9" id="KW-0862">Zinc</keyword>
<dbReference type="GO" id="GO:0016887">
    <property type="term" value="F:ATP hydrolysis activity"/>
    <property type="evidence" value="ECO:0007669"/>
    <property type="project" value="InterPro"/>
</dbReference>
<proteinExistence type="predicted"/>
<dbReference type="GO" id="GO:0006302">
    <property type="term" value="P:double-strand break repair"/>
    <property type="evidence" value="ECO:0007669"/>
    <property type="project" value="TreeGrafter"/>
</dbReference>
<organism evidence="12 13">
    <name type="scientific">Albula glossodonta</name>
    <name type="common">roundjaw bonefish</name>
    <dbReference type="NCBI Taxonomy" id="121402"/>
    <lineage>
        <taxon>Eukaryota</taxon>
        <taxon>Metazoa</taxon>
        <taxon>Chordata</taxon>
        <taxon>Craniata</taxon>
        <taxon>Vertebrata</taxon>
        <taxon>Euteleostomi</taxon>
        <taxon>Actinopterygii</taxon>
        <taxon>Neopterygii</taxon>
        <taxon>Teleostei</taxon>
        <taxon>Albuliformes</taxon>
        <taxon>Albulidae</taxon>
        <taxon>Albula</taxon>
    </lineage>
</organism>
<dbReference type="GO" id="GO:0030870">
    <property type="term" value="C:Mre11 complex"/>
    <property type="evidence" value="ECO:0007669"/>
    <property type="project" value="InterPro"/>
</dbReference>
<dbReference type="AlphaFoldDB" id="A0A8T2P303"/>
<reference evidence="12" key="1">
    <citation type="thesis" date="2021" institute="BYU ScholarsArchive" country="Provo, UT, USA">
        <title>Applications of and Algorithms for Genome Assembly and Genomic Analyses with an Emphasis on Marine Teleosts.</title>
        <authorList>
            <person name="Pickett B.D."/>
        </authorList>
    </citation>
    <scope>NUCLEOTIDE SEQUENCE</scope>
    <source>
        <strain evidence="12">HI-2016</strain>
    </source>
</reference>
<evidence type="ECO:0000259" key="11">
    <source>
        <dbReference type="PROSITE" id="PS51131"/>
    </source>
</evidence>
<evidence type="ECO:0000313" key="12">
    <source>
        <dbReference type="EMBL" id="KAG9346864.1"/>
    </source>
</evidence>
<dbReference type="PANTHER" id="PTHR18867">
    <property type="entry name" value="RAD50"/>
    <property type="match status" value="1"/>
</dbReference>